<gene>
    <name evidence="1" type="ORF">EIN_409930</name>
</gene>
<sequence>MSERNEVESGDVATEYKEKEWWEIHSAISDESFFKGKIKVDIDTLKGNFFEIFWDIVNGRDEERRSRGIEGDKEDTIYIEGVEIKGMSNLYNIRIENTDGIKVTWKNGKVDKFSLCKKGDKNARLIVQEQTGESFLDILTCEVSSFDFAIGDNALEKRHVSFYKKCFVEEMYNENDKLQKDMYSIDDVLNNYIRFGKNCYKITIENIKIYDSKIVGHLNDLLKFFFFVEQEDVQEEIKSLKVDGNGISEDCVLPFVDKNDVVVKNIDFYDISVKGICVEQSGTTNEDKMGTVQILATSDLFGSGVMCIHVDIQIHLDSFEVESDCFVVHKKSKINKKIFDNIADDYKSNFYRNVKYIIPPVKRLITGKITLLRIGKDEETNEISNEKNCSANSEKGVFEVLREFMDLIAFSEEEKINTEIHLTTDKMKFSYENFHVEMANIKTKILKDKTAFTLLLFPNKIKINNQLDVKTEGPIRFVKTSLLEQVELPVLNVSACLQTKDVKIMLSTLFMSLEKTHKKSRDYTKRDEFKEETMVCFERVESVADSRACVLSPFPDDRLKIVDETYRLLGTKQLHVDDLLKTAVIADTPLVNKNQSKEIKGVEETTSTKEKNTLVEEKTCGIAKKQDKRVILFKRIHVEDITLSDALFNVGTIETTVVLKFDIKNGRKEEFDDESETTYFEIDEFHFFVRNYDKIKNEKTEDNIVEFTQPNKKDSQVSFKKVSYIPDQCTEPVKEIDVFFNCVLVKVNYSSANIRIMTKIGDQIKLEKSPFPQNHIFLARASFKGGCTVDMKSCTLAYTNITLLNEKFNIEPFYKYNMSGSYREVFDMVFAELFVNKPYTKTILDILRSLLPSANNPIVSNVSGASSSLFSKLITML</sequence>
<evidence type="ECO:0000313" key="1">
    <source>
        <dbReference type="EMBL" id="ELP85674.1"/>
    </source>
</evidence>
<dbReference type="Proteomes" id="UP000014680">
    <property type="component" value="Unassembled WGS sequence"/>
</dbReference>
<accession>A0A0A1TWQ6</accession>
<dbReference type="GeneID" id="14884531"/>
<dbReference type="AlphaFoldDB" id="A0A0A1TWQ6"/>
<protein>
    <submittedName>
        <fullName evidence="1">Uncharacterized protein</fullName>
    </submittedName>
</protein>
<evidence type="ECO:0000313" key="2">
    <source>
        <dbReference type="Proteomes" id="UP000014680"/>
    </source>
</evidence>
<reference evidence="1 2" key="1">
    <citation type="submission" date="2012-10" db="EMBL/GenBank/DDBJ databases">
        <authorList>
            <person name="Zafar N."/>
            <person name="Inman J."/>
            <person name="Hall N."/>
            <person name="Lorenzi H."/>
            <person name="Caler E."/>
        </authorList>
    </citation>
    <scope>NUCLEOTIDE SEQUENCE [LARGE SCALE GENOMIC DNA]</scope>
    <source>
        <strain evidence="1 2">IP1</strain>
    </source>
</reference>
<keyword evidence="2" id="KW-1185">Reference proteome</keyword>
<dbReference type="EMBL" id="KB207048">
    <property type="protein sequence ID" value="ELP85674.1"/>
    <property type="molecule type" value="Genomic_DNA"/>
</dbReference>
<dbReference type="OMA" id="HVEMANI"/>
<dbReference type="RefSeq" id="XP_004185020.1">
    <property type="nucleotide sequence ID" value="XM_004184972.1"/>
</dbReference>
<proteinExistence type="predicted"/>
<dbReference type="VEuPathDB" id="AmoebaDB:EIN_409930"/>
<name>A0A0A1TWQ6_ENTIV</name>
<dbReference type="KEGG" id="eiv:EIN_409930"/>
<organism evidence="1 2">
    <name type="scientific">Entamoeba invadens IP1</name>
    <dbReference type="NCBI Taxonomy" id="370355"/>
    <lineage>
        <taxon>Eukaryota</taxon>
        <taxon>Amoebozoa</taxon>
        <taxon>Evosea</taxon>
        <taxon>Archamoebae</taxon>
        <taxon>Mastigamoebida</taxon>
        <taxon>Entamoebidae</taxon>
        <taxon>Entamoeba</taxon>
    </lineage>
</organism>